<feature type="transmembrane region" description="Helical" evidence="6">
    <location>
        <begin position="9"/>
        <end position="30"/>
    </location>
</feature>
<evidence type="ECO:0000256" key="5">
    <source>
        <dbReference type="ARBA" id="ARBA00023136"/>
    </source>
</evidence>
<sequence length="180" mass="19999">MKWLSSSRLVFWSLELLIVATLIWVCTQISFLFSPIGVFLSTVFTPLLLSGILFYLLNPIVRLLERVRWGRFHFNRTAAVALVFVLLIAVIGYGAAWVVPRLVSQVTTLIGNIPDFARSSEGVLRKAANHPWLQDIDFSKYLDQMQTAFGKYAENFVTGLTTGIGSIIGTVTTVTVTAIT</sequence>
<evidence type="ECO:0000313" key="7">
    <source>
        <dbReference type="EMBL" id="HIW72618.1"/>
    </source>
</evidence>
<organism evidence="7 8">
    <name type="scientific">Candidatus Levilactobacillus faecigallinarum</name>
    <dbReference type="NCBI Taxonomy" id="2838638"/>
    <lineage>
        <taxon>Bacteria</taxon>
        <taxon>Bacillati</taxon>
        <taxon>Bacillota</taxon>
        <taxon>Bacilli</taxon>
        <taxon>Lactobacillales</taxon>
        <taxon>Lactobacillaceae</taxon>
        <taxon>Levilactobacillus</taxon>
    </lineage>
</organism>
<dbReference type="AlphaFoldDB" id="A0A9D1QT63"/>
<keyword evidence="3 6" id="KW-0812">Transmembrane</keyword>
<gene>
    <name evidence="7" type="ORF">H9875_08350</name>
</gene>
<evidence type="ECO:0000256" key="4">
    <source>
        <dbReference type="ARBA" id="ARBA00022989"/>
    </source>
</evidence>
<evidence type="ECO:0000256" key="3">
    <source>
        <dbReference type="ARBA" id="ARBA00022692"/>
    </source>
</evidence>
<dbReference type="GO" id="GO:0016020">
    <property type="term" value="C:membrane"/>
    <property type="evidence" value="ECO:0007669"/>
    <property type="project" value="UniProtKB-SubCell"/>
</dbReference>
<dbReference type="EMBL" id="DXGJ01000063">
    <property type="protein sequence ID" value="HIW72618.1"/>
    <property type="molecule type" value="Genomic_DNA"/>
</dbReference>
<evidence type="ECO:0000313" key="8">
    <source>
        <dbReference type="Proteomes" id="UP000886822"/>
    </source>
</evidence>
<reference evidence="7" key="2">
    <citation type="submission" date="2021-04" db="EMBL/GenBank/DDBJ databases">
        <authorList>
            <person name="Gilroy R."/>
        </authorList>
    </citation>
    <scope>NUCLEOTIDE SEQUENCE</scope>
    <source>
        <strain evidence="7">CHK173-259</strain>
    </source>
</reference>
<accession>A0A9D1QT63</accession>
<evidence type="ECO:0000256" key="1">
    <source>
        <dbReference type="ARBA" id="ARBA00004141"/>
    </source>
</evidence>
<evidence type="ECO:0000256" key="6">
    <source>
        <dbReference type="SAM" id="Phobius"/>
    </source>
</evidence>
<keyword evidence="5 6" id="KW-0472">Membrane</keyword>
<dbReference type="Pfam" id="PF01594">
    <property type="entry name" value="AI-2E_transport"/>
    <property type="match status" value="1"/>
</dbReference>
<keyword evidence="4 6" id="KW-1133">Transmembrane helix</keyword>
<reference evidence="7" key="1">
    <citation type="journal article" date="2021" name="PeerJ">
        <title>Extensive microbial diversity within the chicken gut microbiome revealed by metagenomics and culture.</title>
        <authorList>
            <person name="Gilroy R."/>
            <person name="Ravi A."/>
            <person name="Getino M."/>
            <person name="Pursley I."/>
            <person name="Horton D.L."/>
            <person name="Alikhan N.F."/>
            <person name="Baker D."/>
            <person name="Gharbi K."/>
            <person name="Hall N."/>
            <person name="Watson M."/>
            <person name="Adriaenssens E.M."/>
            <person name="Foster-Nyarko E."/>
            <person name="Jarju S."/>
            <person name="Secka A."/>
            <person name="Antonio M."/>
            <person name="Oren A."/>
            <person name="Chaudhuri R.R."/>
            <person name="La Ragione R."/>
            <person name="Hildebrand F."/>
            <person name="Pallen M.J."/>
        </authorList>
    </citation>
    <scope>NUCLEOTIDE SEQUENCE</scope>
    <source>
        <strain evidence="7">CHK173-259</strain>
    </source>
</reference>
<proteinExistence type="inferred from homology"/>
<comment type="similarity">
    <text evidence="2">Belongs to the autoinducer-2 exporter (AI-2E) (TC 2.A.86) family.</text>
</comment>
<name>A0A9D1QT63_9LACO</name>
<feature type="transmembrane region" description="Helical" evidence="6">
    <location>
        <begin position="36"/>
        <end position="57"/>
    </location>
</feature>
<comment type="subcellular location">
    <subcellularLocation>
        <location evidence="1">Membrane</location>
        <topology evidence="1">Multi-pass membrane protein</topology>
    </subcellularLocation>
</comment>
<dbReference type="InterPro" id="IPR002549">
    <property type="entry name" value="AI-2E-like"/>
</dbReference>
<evidence type="ECO:0000256" key="2">
    <source>
        <dbReference type="ARBA" id="ARBA00009773"/>
    </source>
</evidence>
<comment type="caution">
    <text evidence="7">The sequence shown here is derived from an EMBL/GenBank/DDBJ whole genome shotgun (WGS) entry which is preliminary data.</text>
</comment>
<feature type="transmembrane region" description="Helical" evidence="6">
    <location>
        <begin position="78"/>
        <end position="99"/>
    </location>
</feature>
<dbReference type="Proteomes" id="UP000886822">
    <property type="component" value="Unassembled WGS sequence"/>
</dbReference>
<protein>
    <submittedName>
        <fullName evidence="7">AI-2E family transporter</fullName>
    </submittedName>
</protein>
<feature type="non-terminal residue" evidence="7">
    <location>
        <position position="180"/>
    </location>
</feature>